<comment type="caution">
    <text evidence="1">The sequence shown here is derived from an EMBL/GenBank/DDBJ whole genome shotgun (WGS) entry which is preliminary data.</text>
</comment>
<dbReference type="Proteomes" id="UP000828390">
    <property type="component" value="Unassembled WGS sequence"/>
</dbReference>
<evidence type="ECO:0000313" key="1">
    <source>
        <dbReference type="EMBL" id="KAH3709111.1"/>
    </source>
</evidence>
<protein>
    <submittedName>
        <fullName evidence="1">Uncharacterized protein</fullName>
    </submittedName>
</protein>
<organism evidence="1 2">
    <name type="scientific">Dreissena polymorpha</name>
    <name type="common">Zebra mussel</name>
    <name type="synonym">Mytilus polymorpha</name>
    <dbReference type="NCBI Taxonomy" id="45954"/>
    <lineage>
        <taxon>Eukaryota</taxon>
        <taxon>Metazoa</taxon>
        <taxon>Spiralia</taxon>
        <taxon>Lophotrochozoa</taxon>
        <taxon>Mollusca</taxon>
        <taxon>Bivalvia</taxon>
        <taxon>Autobranchia</taxon>
        <taxon>Heteroconchia</taxon>
        <taxon>Euheterodonta</taxon>
        <taxon>Imparidentia</taxon>
        <taxon>Neoheterodontei</taxon>
        <taxon>Myida</taxon>
        <taxon>Dreissenoidea</taxon>
        <taxon>Dreissenidae</taxon>
        <taxon>Dreissena</taxon>
    </lineage>
</organism>
<gene>
    <name evidence="1" type="ORF">DPMN_068572</name>
</gene>
<sequence length="106" mass="11749">MTQIDNVDALIIASSYLLGAAEENEEEYSIIKEEYCDQESVEVQLFEVVDKRHAVGGGGWASLTLSATADDADDAATIIFVAKHVGYYAKFMSKVREKEQPLCREL</sequence>
<reference evidence="1" key="1">
    <citation type="journal article" date="2019" name="bioRxiv">
        <title>The Genome of the Zebra Mussel, Dreissena polymorpha: A Resource for Invasive Species Research.</title>
        <authorList>
            <person name="McCartney M.A."/>
            <person name="Auch B."/>
            <person name="Kono T."/>
            <person name="Mallez S."/>
            <person name="Zhang Y."/>
            <person name="Obille A."/>
            <person name="Becker A."/>
            <person name="Abrahante J.E."/>
            <person name="Garbe J."/>
            <person name="Badalamenti J.P."/>
            <person name="Herman A."/>
            <person name="Mangelson H."/>
            <person name="Liachko I."/>
            <person name="Sullivan S."/>
            <person name="Sone E.D."/>
            <person name="Koren S."/>
            <person name="Silverstein K.A.T."/>
            <person name="Beckman K.B."/>
            <person name="Gohl D.M."/>
        </authorList>
    </citation>
    <scope>NUCLEOTIDE SEQUENCE</scope>
    <source>
        <strain evidence="1">Duluth1</strain>
        <tissue evidence="1">Whole animal</tissue>
    </source>
</reference>
<name>A0A9D4BMB3_DREPO</name>
<proteinExistence type="predicted"/>
<accession>A0A9D4BMB3</accession>
<dbReference type="AlphaFoldDB" id="A0A9D4BMB3"/>
<keyword evidence="2" id="KW-1185">Reference proteome</keyword>
<reference evidence="1" key="2">
    <citation type="submission" date="2020-11" db="EMBL/GenBank/DDBJ databases">
        <authorList>
            <person name="McCartney M.A."/>
            <person name="Auch B."/>
            <person name="Kono T."/>
            <person name="Mallez S."/>
            <person name="Becker A."/>
            <person name="Gohl D.M."/>
            <person name="Silverstein K.A.T."/>
            <person name="Koren S."/>
            <person name="Bechman K.B."/>
            <person name="Herman A."/>
            <person name="Abrahante J.E."/>
            <person name="Garbe J."/>
        </authorList>
    </citation>
    <scope>NUCLEOTIDE SEQUENCE</scope>
    <source>
        <strain evidence="1">Duluth1</strain>
        <tissue evidence="1">Whole animal</tissue>
    </source>
</reference>
<evidence type="ECO:0000313" key="2">
    <source>
        <dbReference type="Proteomes" id="UP000828390"/>
    </source>
</evidence>
<dbReference type="EMBL" id="JAIWYP010000014">
    <property type="protein sequence ID" value="KAH3709111.1"/>
    <property type="molecule type" value="Genomic_DNA"/>
</dbReference>